<feature type="transmembrane region" description="Helical" evidence="1">
    <location>
        <begin position="267"/>
        <end position="285"/>
    </location>
</feature>
<protein>
    <submittedName>
        <fullName evidence="2">PepSY-associated TM helix domain protein</fullName>
    </submittedName>
</protein>
<dbReference type="OrthoDB" id="1111139at2"/>
<dbReference type="KEGG" id="din:Selin_2385"/>
<dbReference type="InParanoid" id="E6W4M7"/>
<feature type="transmembrane region" description="Helical" evidence="1">
    <location>
        <begin position="217"/>
        <end position="239"/>
    </location>
</feature>
<dbReference type="Proteomes" id="UP000002572">
    <property type="component" value="Chromosome"/>
</dbReference>
<evidence type="ECO:0000256" key="1">
    <source>
        <dbReference type="SAM" id="Phobius"/>
    </source>
</evidence>
<dbReference type="HOGENOM" id="CLU_540431_0_0_0"/>
<name>E6W4M7_DESIS</name>
<dbReference type="eggNOG" id="COG3182">
    <property type="taxonomic scope" value="Bacteria"/>
</dbReference>
<keyword evidence="1" id="KW-0812">Transmembrane</keyword>
<proteinExistence type="predicted"/>
<keyword evidence="3" id="KW-1185">Reference proteome</keyword>
<keyword evidence="1" id="KW-1133">Transmembrane helix</keyword>
<feature type="transmembrane region" description="Helical" evidence="1">
    <location>
        <begin position="479"/>
        <end position="503"/>
    </location>
</feature>
<dbReference type="Pfam" id="PF03929">
    <property type="entry name" value="PepSY_TM"/>
    <property type="match status" value="1"/>
</dbReference>
<dbReference type="EMBL" id="CP002432">
    <property type="protein sequence ID" value="ADU67100.1"/>
    <property type="molecule type" value="Genomic_DNA"/>
</dbReference>
<dbReference type="AlphaFoldDB" id="E6W4M7"/>
<dbReference type="RefSeq" id="WP_013506971.1">
    <property type="nucleotide sequence ID" value="NC_014836.1"/>
</dbReference>
<evidence type="ECO:0000313" key="3">
    <source>
        <dbReference type="Proteomes" id="UP000002572"/>
    </source>
</evidence>
<keyword evidence="1" id="KW-0472">Membrane</keyword>
<organism evidence="2 3">
    <name type="scientific">Desulfurispirillum indicum (strain ATCC BAA-1389 / DSM 22839 / S5)</name>
    <dbReference type="NCBI Taxonomy" id="653733"/>
    <lineage>
        <taxon>Bacteria</taxon>
        <taxon>Pseudomonadati</taxon>
        <taxon>Chrysiogenota</taxon>
        <taxon>Chrysiogenia</taxon>
        <taxon>Chrysiogenales</taxon>
        <taxon>Chrysiogenaceae</taxon>
        <taxon>Desulfurispirillum</taxon>
    </lineage>
</organism>
<dbReference type="InterPro" id="IPR005625">
    <property type="entry name" value="PepSY-ass_TM"/>
</dbReference>
<gene>
    <name evidence="2" type="ordered locus">Selin_2385</name>
</gene>
<evidence type="ECO:0000313" key="2">
    <source>
        <dbReference type="EMBL" id="ADU67100.1"/>
    </source>
</evidence>
<reference evidence="2 3" key="1">
    <citation type="submission" date="2010-12" db="EMBL/GenBank/DDBJ databases">
        <title>Complete sequence of Desulfurispirillum indicum S5.</title>
        <authorList>
            <consortium name="US DOE Joint Genome Institute"/>
            <person name="Lucas S."/>
            <person name="Copeland A."/>
            <person name="Lapidus A."/>
            <person name="Cheng J.-F."/>
            <person name="Goodwin L."/>
            <person name="Pitluck S."/>
            <person name="Chertkov O."/>
            <person name="Held B."/>
            <person name="Detter J.C."/>
            <person name="Han C."/>
            <person name="Tapia R."/>
            <person name="Land M."/>
            <person name="Hauser L."/>
            <person name="Kyrpides N."/>
            <person name="Ivanova N."/>
            <person name="Mikhailova N."/>
            <person name="Haggblom M."/>
            <person name="Rauschenbach I."/>
            <person name="Bini E."/>
            <person name="Woyke T."/>
        </authorList>
    </citation>
    <scope>NUCLEOTIDE SEQUENCE [LARGE SCALE GENOMIC DNA]</scope>
    <source>
        <strain evidence="3">ATCC BAA-1389 / DSM 22839 / S5</strain>
    </source>
</reference>
<dbReference type="PANTHER" id="PTHR34219:SF3">
    <property type="entry name" value="BLL7967 PROTEIN"/>
    <property type="match status" value="1"/>
</dbReference>
<accession>E6W4M7</accession>
<dbReference type="PANTHER" id="PTHR34219">
    <property type="entry name" value="IRON-REGULATED INNER MEMBRANE PROTEIN-RELATED"/>
    <property type="match status" value="1"/>
</dbReference>
<sequence length="521" mass="59154">MNTLYRFFFRISKPIHKYLGLVLCLYFLAMGASGLLLNNPGWIRSMSVSWNLTPVNYEYQNWNRMLVRQGFIDSDDTWFVAGKAGVLRGDDGVFTALEQGFPRALYERDTSALLPLDGGLLAATRGGLYAFDRSQQSWRQLELPGAGRSPHVVDVVRAGQQIVAFTARQVFVAEADELSFRPVELTVADENFRGRVPLFRILHDIHNGTIIGLPGKLLVDVVGLALVFLSISCLVIWYVPRRNRWFARWRRNPGTFFRFNWRYHLKVGVYAVAFLAVLAISGALLRPPLLIAIAPYSMEREHPLLSFSERSHGLGGKIQRALYSTWDNSILLATESGFWRGPADFSAPFRPASVPISIHGMGATVLEEMEPGLFLVGSFSGLFVWEELSQRVWRLPRPGLRGGNPFMSNDLVSGVILQEGYPRFRLDYHDGMLPLSAQRADIPPAMPREIARNTPLSLWHYLFEFHNGRIFEKWLGTSYMLVVPIGGILLLIIGLSGLYDWWYRRRKAKQKKRMESAQTEE</sequence>